<dbReference type="InterPro" id="IPR008907">
    <property type="entry name" value="TPP/p25"/>
</dbReference>
<dbReference type="OMA" id="DISPWNQ"/>
<evidence type="ECO:0000313" key="4">
    <source>
        <dbReference type="EMBL" id="CDW75061.1"/>
    </source>
</evidence>
<dbReference type="Pfam" id="PF05517">
    <property type="entry name" value="p25-alpha"/>
    <property type="match status" value="1"/>
</dbReference>
<keyword evidence="1 4" id="KW-0436">Ligase</keyword>
<organism evidence="4 5">
    <name type="scientific">Stylonychia lemnae</name>
    <name type="common">Ciliate</name>
    <dbReference type="NCBI Taxonomy" id="5949"/>
    <lineage>
        <taxon>Eukaryota</taxon>
        <taxon>Sar</taxon>
        <taxon>Alveolata</taxon>
        <taxon>Ciliophora</taxon>
        <taxon>Intramacronucleata</taxon>
        <taxon>Spirotrichea</taxon>
        <taxon>Stichotrichia</taxon>
        <taxon>Sporadotrichida</taxon>
        <taxon>Oxytrichidae</taxon>
        <taxon>Stylonychinae</taxon>
        <taxon>Stylonychia</taxon>
    </lineage>
</organism>
<protein>
    <submittedName>
        <fullName evidence="4">Tubulin-tyrosine ligase family protein</fullName>
    </submittedName>
</protein>
<dbReference type="Proteomes" id="UP000039865">
    <property type="component" value="Unassembled WGS sequence"/>
</dbReference>
<keyword evidence="2" id="KW-0547">Nucleotide-binding</keyword>
<dbReference type="OrthoDB" id="202825at2759"/>
<dbReference type="EMBL" id="CCKQ01003920">
    <property type="protein sequence ID" value="CDW75061.1"/>
    <property type="molecule type" value="Genomic_DNA"/>
</dbReference>
<dbReference type="InParanoid" id="A0A077ZYN7"/>
<dbReference type="GO" id="GO:0005524">
    <property type="term" value="F:ATP binding"/>
    <property type="evidence" value="ECO:0007669"/>
    <property type="project" value="UniProtKB-KW"/>
</dbReference>
<evidence type="ECO:0000256" key="2">
    <source>
        <dbReference type="ARBA" id="ARBA00022741"/>
    </source>
</evidence>
<reference evidence="4 5" key="1">
    <citation type="submission" date="2014-06" db="EMBL/GenBank/DDBJ databases">
        <authorList>
            <person name="Swart Estienne"/>
        </authorList>
    </citation>
    <scope>NUCLEOTIDE SEQUENCE [LARGE SCALE GENOMIC DNA]</scope>
    <source>
        <strain evidence="4 5">130c</strain>
    </source>
</reference>
<dbReference type="GO" id="GO:0046785">
    <property type="term" value="P:microtubule polymerization"/>
    <property type="evidence" value="ECO:0007669"/>
    <property type="project" value="InterPro"/>
</dbReference>
<dbReference type="GO" id="GO:0015631">
    <property type="term" value="F:tubulin binding"/>
    <property type="evidence" value="ECO:0007669"/>
    <property type="project" value="InterPro"/>
</dbReference>
<dbReference type="GO" id="GO:0070740">
    <property type="term" value="F:tubulin-glutamic acid ligase activity"/>
    <property type="evidence" value="ECO:0007669"/>
    <property type="project" value="TreeGrafter"/>
</dbReference>
<dbReference type="SUPFAM" id="SSF56059">
    <property type="entry name" value="Glutathione synthetase ATP-binding domain-like"/>
    <property type="match status" value="1"/>
</dbReference>
<evidence type="ECO:0000256" key="1">
    <source>
        <dbReference type="ARBA" id="ARBA00022598"/>
    </source>
</evidence>
<dbReference type="InterPro" id="IPR004344">
    <property type="entry name" value="TTL/TTLL_fam"/>
</dbReference>
<keyword evidence="5" id="KW-1185">Reference proteome</keyword>
<proteinExistence type="predicted"/>
<dbReference type="Gene3D" id="1.10.238.10">
    <property type="entry name" value="EF-hand"/>
    <property type="match status" value="1"/>
</dbReference>
<accession>A0A077ZYN7</accession>
<dbReference type="AlphaFoldDB" id="A0A077ZYN7"/>
<dbReference type="PANTHER" id="PTHR12241:SF154">
    <property type="entry name" value="TUBULIN POLYGLUTAMYLASE TTLL11"/>
    <property type="match status" value="1"/>
</dbReference>
<dbReference type="Gene3D" id="3.30.470.20">
    <property type="entry name" value="ATP-grasp fold, B domain"/>
    <property type="match status" value="1"/>
</dbReference>
<name>A0A077ZYN7_STYLE</name>
<evidence type="ECO:0000256" key="3">
    <source>
        <dbReference type="ARBA" id="ARBA00022840"/>
    </source>
</evidence>
<keyword evidence="3" id="KW-0067">ATP-binding</keyword>
<dbReference type="PANTHER" id="PTHR12241">
    <property type="entry name" value="TUBULIN POLYGLUTAMYLASE"/>
    <property type="match status" value="1"/>
</dbReference>
<sequence>MAFPIKERRKYDLLFQQSKTLSIDLEKISTVKAIYNRVPGLQVNTNQLYFNQVVSNKKHLGMIFQRFYKHYENDFNFAPQTFALPQESEALQNYMKKYKEKTFIAKPQGGAEGLGIFLLKNFKELPPYTFQQEYIVQEYLDKPLLVDNKKFDLRIYVMVTSVDPLIAYIADEALVRFCTEDYQKPDRDNMHKILQHLTNFSLNKLSDKYVNCQDINEQNEATKRTLTALMQTLSTQGIDTDYLFEQIKDCCTKALIAIQPFVLREQEQMINMQKAQGDCFQILGFDIFIDDKLKAWLFEINDHPSLNIFIEKEGEKGLIKEPSEIDKYIKMKILGEAIQLMKKKNLNRSEIERYKGWIKLLPSNEFEGYDSFYKAKLIYDKLVAKKGGSMSSSKFSKLAKFKGMVNPNMTQTNYEILYKKVLQQTTSKQMTLEIFFDALENLADVLYPMELEKVDMLISNIISNMQ</sequence>
<dbReference type="GO" id="GO:0036064">
    <property type="term" value="C:ciliary basal body"/>
    <property type="evidence" value="ECO:0007669"/>
    <property type="project" value="TreeGrafter"/>
</dbReference>
<gene>
    <name evidence="4" type="primary">Contig8125.g8663</name>
    <name evidence="4" type="ORF">STYLEM_4047</name>
</gene>
<dbReference type="PROSITE" id="PS51221">
    <property type="entry name" value="TTL"/>
    <property type="match status" value="1"/>
</dbReference>
<dbReference type="Pfam" id="PF03133">
    <property type="entry name" value="TTL"/>
    <property type="match status" value="1"/>
</dbReference>
<evidence type="ECO:0000313" key="5">
    <source>
        <dbReference type="Proteomes" id="UP000039865"/>
    </source>
</evidence>